<protein>
    <submittedName>
        <fullName evidence="2">Nuclear pore membrane glycoprotein</fullName>
    </submittedName>
</protein>
<evidence type="ECO:0000313" key="3">
    <source>
        <dbReference type="Proteomes" id="UP000031036"/>
    </source>
</evidence>
<dbReference type="InterPro" id="IPR056898">
    <property type="entry name" value="Ig_NUP210_6th"/>
</dbReference>
<reference evidence="2 3" key="1">
    <citation type="submission" date="2014-11" db="EMBL/GenBank/DDBJ databases">
        <title>Genetic blueprint of the zoonotic pathogen Toxocara canis.</title>
        <authorList>
            <person name="Zhu X.-Q."/>
            <person name="Korhonen P.K."/>
            <person name="Cai H."/>
            <person name="Young N.D."/>
            <person name="Nejsum P."/>
            <person name="von Samson-Himmelstjerna G."/>
            <person name="Boag P.R."/>
            <person name="Tan P."/>
            <person name="Li Q."/>
            <person name="Min J."/>
            <person name="Yang Y."/>
            <person name="Wang X."/>
            <person name="Fang X."/>
            <person name="Hall R.S."/>
            <person name="Hofmann A."/>
            <person name="Sternberg P.W."/>
            <person name="Jex A.R."/>
            <person name="Gasser R.B."/>
        </authorList>
    </citation>
    <scope>NUCLEOTIDE SEQUENCE [LARGE SCALE GENOMIC DNA]</scope>
    <source>
        <strain evidence="2">PN_DK_2014</strain>
    </source>
</reference>
<accession>A0A0B2UJG9</accession>
<dbReference type="Proteomes" id="UP000031036">
    <property type="component" value="Unassembled WGS sequence"/>
</dbReference>
<proteinExistence type="predicted"/>
<comment type="caution">
    <text evidence="2">The sequence shown here is derived from an EMBL/GenBank/DDBJ whole genome shotgun (WGS) entry which is preliminary data.</text>
</comment>
<dbReference type="STRING" id="6265.A0A0B2UJG9"/>
<evidence type="ECO:0000259" key="1">
    <source>
        <dbReference type="Pfam" id="PF24935"/>
    </source>
</evidence>
<dbReference type="EMBL" id="JPKZ01022563">
    <property type="protein sequence ID" value="KHN71211.1"/>
    <property type="molecule type" value="Genomic_DNA"/>
</dbReference>
<evidence type="ECO:0000313" key="2">
    <source>
        <dbReference type="EMBL" id="KHN71211.1"/>
    </source>
</evidence>
<name>A0A0B2UJG9_TOXCA</name>
<dbReference type="Pfam" id="PF24935">
    <property type="entry name" value="Ig_NUP210_6th"/>
    <property type="match status" value="1"/>
</dbReference>
<feature type="domain" description="NUP210 Ig-like" evidence="1">
    <location>
        <begin position="7"/>
        <end position="83"/>
    </location>
</feature>
<organism evidence="2 3">
    <name type="scientific">Toxocara canis</name>
    <name type="common">Canine roundworm</name>
    <dbReference type="NCBI Taxonomy" id="6265"/>
    <lineage>
        <taxon>Eukaryota</taxon>
        <taxon>Metazoa</taxon>
        <taxon>Ecdysozoa</taxon>
        <taxon>Nematoda</taxon>
        <taxon>Chromadorea</taxon>
        <taxon>Rhabditida</taxon>
        <taxon>Spirurina</taxon>
        <taxon>Ascaridomorpha</taxon>
        <taxon>Ascaridoidea</taxon>
        <taxon>Toxocaridae</taxon>
        <taxon>Toxocara</taxon>
    </lineage>
</organism>
<dbReference type="AlphaFoldDB" id="A0A0B2UJG9"/>
<gene>
    <name evidence="2" type="primary">NUP210</name>
    <name evidence="2" type="ORF">Tcan_02412</name>
</gene>
<sequence>MLDRSYEVGETLELSVGLFVEWKDELIAVTDCRHVEFAFSVVDDAVFTIINDHVPQASLYGGGCSSVMLKAIADGDTKVAVSLDSFSADVRVSAYPPLKVRLKRFGFSVMIFNFHVSLKGQLLVKLVPMFGSGEAEYFAWN</sequence>
<keyword evidence="3" id="KW-1185">Reference proteome</keyword>